<reference evidence="1 2" key="1">
    <citation type="journal article" date="2015" name="Genome Biol. Evol.">
        <title>Comparative Genomics of a Bacterivorous Green Alga Reveals Evolutionary Causalities and Consequences of Phago-Mixotrophic Mode of Nutrition.</title>
        <authorList>
            <person name="Burns J.A."/>
            <person name="Paasch A."/>
            <person name="Narechania A."/>
            <person name="Kim E."/>
        </authorList>
    </citation>
    <scope>NUCLEOTIDE SEQUENCE [LARGE SCALE GENOMIC DNA]</scope>
    <source>
        <strain evidence="1 2">PLY_AMNH</strain>
    </source>
</reference>
<dbReference type="EMBL" id="LGRX02000788">
    <property type="protein sequence ID" value="KAK3287599.1"/>
    <property type="molecule type" value="Genomic_DNA"/>
</dbReference>
<keyword evidence="2" id="KW-1185">Reference proteome</keyword>
<accession>A0AAE0LK18</accession>
<gene>
    <name evidence="1" type="ORF">CYMTET_4899</name>
</gene>
<dbReference type="AlphaFoldDB" id="A0AAE0LK18"/>
<evidence type="ECO:0000313" key="2">
    <source>
        <dbReference type="Proteomes" id="UP001190700"/>
    </source>
</evidence>
<comment type="caution">
    <text evidence="1">The sequence shown here is derived from an EMBL/GenBank/DDBJ whole genome shotgun (WGS) entry which is preliminary data.</text>
</comment>
<protein>
    <submittedName>
        <fullName evidence="1">Uncharacterized protein</fullName>
    </submittedName>
</protein>
<sequence length="146" mass="16849">MTDDIFGRFMVGQVWRRFLGNTSFQAIFTKVFGARKKKLGNSTTVLGNKLTLQTIAFVYMVVEKALMVYNLQDWVIDEMLNNHTPAYTYGEAKKKSNLWIEKEYQYILTNLDNLNLRNSAFSPKKCTPWPPNFEEGAAIYSDPFAL</sequence>
<dbReference type="Proteomes" id="UP001190700">
    <property type="component" value="Unassembled WGS sequence"/>
</dbReference>
<proteinExistence type="predicted"/>
<evidence type="ECO:0000313" key="1">
    <source>
        <dbReference type="EMBL" id="KAK3287599.1"/>
    </source>
</evidence>
<name>A0AAE0LK18_9CHLO</name>
<organism evidence="1 2">
    <name type="scientific">Cymbomonas tetramitiformis</name>
    <dbReference type="NCBI Taxonomy" id="36881"/>
    <lineage>
        <taxon>Eukaryota</taxon>
        <taxon>Viridiplantae</taxon>
        <taxon>Chlorophyta</taxon>
        <taxon>Pyramimonadophyceae</taxon>
        <taxon>Pyramimonadales</taxon>
        <taxon>Pyramimonadaceae</taxon>
        <taxon>Cymbomonas</taxon>
    </lineage>
</organism>